<organism evidence="1">
    <name type="scientific">marine sediment metagenome</name>
    <dbReference type="NCBI Taxonomy" id="412755"/>
    <lineage>
        <taxon>unclassified sequences</taxon>
        <taxon>metagenomes</taxon>
        <taxon>ecological metagenomes</taxon>
    </lineage>
</organism>
<gene>
    <name evidence="1" type="ORF">S01H1_48385</name>
</gene>
<feature type="non-terminal residue" evidence="1">
    <location>
        <position position="1"/>
    </location>
</feature>
<comment type="caution">
    <text evidence="1">The sequence shown here is derived from an EMBL/GenBank/DDBJ whole genome shotgun (WGS) entry which is preliminary data.</text>
</comment>
<accession>X0WX23</accession>
<evidence type="ECO:0000313" key="1">
    <source>
        <dbReference type="EMBL" id="GAG27762.1"/>
    </source>
</evidence>
<name>X0WX23_9ZZZZ</name>
<protein>
    <submittedName>
        <fullName evidence="1">Uncharacterized protein</fullName>
    </submittedName>
</protein>
<dbReference type="EMBL" id="BARS01031071">
    <property type="protein sequence ID" value="GAG27762.1"/>
    <property type="molecule type" value="Genomic_DNA"/>
</dbReference>
<reference evidence="1" key="1">
    <citation type="journal article" date="2014" name="Front. Microbiol.">
        <title>High frequency of phylogenetically diverse reductive dehalogenase-homologous genes in deep subseafloor sedimentary metagenomes.</title>
        <authorList>
            <person name="Kawai M."/>
            <person name="Futagami T."/>
            <person name="Toyoda A."/>
            <person name="Takaki Y."/>
            <person name="Nishi S."/>
            <person name="Hori S."/>
            <person name="Arai W."/>
            <person name="Tsubouchi T."/>
            <person name="Morono Y."/>
            <person name="Uchiyama I."/>
            <person name="Ito T."/>
            <person name="Fujiyama A."/>
            <person name="Inagaki F."/>
            <person name="Takami H."/>
        </authorList>
    </citation>
    <scope>NUCLEOTIDE SEQUENCE</scope>
    <source>
        <strain evidence="1">Expedition CK06-06</strain>
    </source>
</reference>
<dbReference type="AlphaFoldDB" id="X0WX23"/>
<proteinExistence type="predicted"/>
<sequence length="37" mass="4130">AASITKLFLTKHGYSDKVETKTTGDYVLKVTKEDLDL</sequence>